<name>A0A917VCE6_9NOCA</name>
<feature type="compositionally biased region" description="Polar residues" evidence="1">
    <location>
        <begin position="38"/>
        <end position="52"/>
    </location>
</feature>
<keyword evidence="3" id="KW-1185">Reference proteome</keyword>
<reference evidence="2" key="1">
    <citation type="journal article" date="2014" name="Int. J. Syst. Evol. Microbiol.">
        <title>Complete genome sequence of Corynebacterium casei LMG S-19264T (=DSM 44701T), isolated from a smear-ripened cheese.</title>
        <authorList>
            <consortium name="US DOE Joint Genome Institute (JGI-PGF)"/>
            <person name="Walter F."/>
            <person name="Albersmeier A."/>
            <person name="Kalinowski J."/>
            <person name="Ruckert C."/>
        </authorList>
    </citation>
    <scope>NUCLEOTIDE SEQUENCE</scope>
    <source>
        <strain evidence="2">CGMCC 4.7278</strain>
    </source>
</reference>
<gene>
    <name evidence="2" type="ORF">GCM10011591_38350</name>
</gene>
<protein>
    <submittedName>
        <fullName evidence="2">Uncharacterized protein</fullName>
    </submittedName>
</protein>
<feature type="region of interest" description="Disordered" evidence="1">
    <location>
        <begin position="35"/>
        <end position="124"/>
    </location>
</feature>
<accession>A0A917VCE6</accession>
<dbReference type="Proteomes" id="UP000612956">
    <property type="component" value="Unassembled WGS sequence"/>
</dbReference>
<dbReference type="AlphaFoldDB" id="A0A917VCE6"/>
<comment type="caution">
    <text evidence="2">The sequence shown here is derived from an EMBL/GenBank/DDBJ whole genome shotgun (WGS) entry which is preliminary data.</text>
</comment>
<dbReference type="EMBL" id="BMMW01000004">
    <property type="protein sequence ID" value="GGK62454.1"/>
    <property type="molecule type" value="Genomic_DNA"/>
</dbReference>
<evidence type="ECO:0000313" key="2">
    <source>
        <dbReference type="EMBL" id="GGK62454.1"/>
    </source>
</evidence>
<reference evidence="2" key="2">
    <citation type="submission" date="2020-09" db="EMBL/GenBank/DDBJ databases">
        <authorList>
            <person name="Sun Q."/>
            <person name="Zhou Y."/>
        </authorList>
    </citation>
    <scope>NUCLEOTIDE SEQUENCE</scope>
    <source>
        <strain evidence="2">CGMCC 4.7278</strain>
    </source>
</reference>
<sequence length="124" mass="13381">MLPGQECDDAIGFAQLVLANHHRLISIQPHRAIFARTPDSSPPTRAANSRSPLTAGHLDTDTTEPDTRREPPLDLTTKTTQHTAIATRDTADAGAHLRRRNETARSFSAVGASRQCGAKSNMDA</sequence>
<feature type="compositionally biased region" description="Low complexity" evidence="1">
    <location>
        <begin position="76"/>
        <end position="87"/>
    </location>
</feature>
<organism evidence="2 3">
    <name type="scientific">Nocardia camponoti</name>
    <dbReference type="NCBI Taxonomy" id="1616106"/>
    <lineage>
        <taxon>Bacteria</taxon>
        <taxon>Bacillati</taxon>
        <taxon>Actinomycetota</taxon>
        <taxon>Actinomycetes</taxon>
        <taxon>Mycobacteriales</taxon>
        <taxon>Nocardiaceae</taxon>
        <taxon>Nocardia</taxon>
    </lineage>
</organism>
<evidence type="ECO:0000313" key="3">
    <source>
        <dbReference type="Proteomes" id="UP000612956"/>
    </source>
</evidence>
<evidence type="ECO:0000256" key="1">
    <source>
        <dbReference type="SAM" id="MobiDB-lite"/>
    </source>
</evidence>
<proteinExistence type="predicted"/>